<evidence type="ECO:0000256" key="6">
    <source>
        <dbReference type="ARBA" id="ARBA00022989"/>
    </source>
</evidence>
<evidence type="ECO:0000256" key="5">
    <source>
        <dbReference type="ARBA" id="ARBA00022737"/>
    </source>
</evidence>
<dbReference type="OrthoDB" id="18574at2759"/>
<evidence type="ECO:0000256" key="8">
    <source>
        <dbReference type="ARBA" id="ARBA00023136"/>
    </source>
</evidence>
<evidence type="ECO:0000256" key="10">
    <source>
        <dbReference type="ARBA" id="ARBA00040836"/>
    </source>
</evidence>
<dbReference type="Gene3D" id="1.50.40.10">
    <property type="entry name" value="Mitochondrial carrier domain"/>
    <property type="match status" value="1"/>
</dbReference>
<evidence type="ECO:0000256" key="3">
    <source>
        <dbReference type="ARBA" id="ARBA00022448"/>
    </source>
</evidence>
<dbReference type="Proteomes" id="UP000749559">
    <property type="component" value="Unassembled WGS sequence"/>
</dbReference>
<dbReference type="Pfam" id="PF00153">
    <property type="entry name" value="Mito_carr"/>
    <property type="match status" value="3"/>
</dbReference>
<keyword evidence="8" id="KW-0472">Membrane</keyword>
<evidence type="ECO:0000256" key="7">
    <source>
        <dbReference type="ARBA" id="ARBA00023128"/>
    </source>
</evidence>
<dbReference type="EMBL" id="CAIIXF020000003">
    <property type="protein sequence ID" value="CAH1779593.1"/>
    <property type="molecule type" value="Genomic_DNA"/>
</dbReference>
<evidence type="ECO:0000256" key="9">
    <source>
        <dbReference type="ARBA" id="ARBA00037549"/>
    </source>
</evidence>
<accession>A0A8J1XR06</accession>
<dbReference type="AlphaFoldDB" id="A0A8J1XR06"/>
<evidence type="ECO:0000256" key="1">
    <source>
        <dbReference type="ARBA" id="ARBA00004225"/>
    </source>
</evidence>
<dbReference type="PROSITE" id="PS50920">
    <property type="entry name" value="SOLCAR"/>
    <property type="match status" value="3"/>
</dbReference>
<comment type="subcellular location">
    <subcellularLocation>
        <location evidence="1">Mitochondrion membrane</location>
        <topology evidence="1">Multi-pass membrane protein</topology>
    </subcellularLocation>
</comment>
<dbReference type="SUPFAM" id="SSF103506">
    <property type="entry name" value="Mitochondrial carrier"/>
    <property type="match status" value="1"/>
</dbReference>
<dbReference type="InterPro" id="IPR002067">
    <property type="entry name" value="MCP"/>
</dbReference>
<dbReference type="InterPro" id="IPR018108">
    <property type="entry name" value="MCP_transmembrane"/>
</dbReference>
<keyword evidence="6" id="KW-1133">Transmembrane helix</keyword>
<evidence type="ECO:0000256" key="2">
    <source>
        <dbReference type="ARBA" id="ARBA00006375"/>
    </source>
</evidence>
<dbReference type="PRINTS" id="PR00926">
    <property type="entry name" value="MITOCARRIER"/>
</dbReference>
<gene>
    <name evidence="14" type="ORF">OFUS_LOCUS6393</name>
</gene>
<keyword evidence="4 13" id="KW-0812">Transmembrane</keyword>
<dbReference type="GO" id="GO:0031966">
    <property type="term" value="C:mitochondrial membrane"/>
    <property type="evidence" value="ECO:0007669"/>
    <property type="project" value="UniProtKB-SubCell"/>
</dbReference>
<evidence type="ECO:0000256" key="12">
    <source>
        <dbReference type="ARBA" id="ARBA00050799"/>
    </source>
</evidence>
<dbReference type="PANTHER" id="PTHR24089">
    <property type="entry name" value="SOLUTE CARRIER FAMILY 25"/>
    <property type="match status" value="1"/>
</dbReference>
<comment type="similarity">
    <text evidence="2 13">Belongs to the mitochondrial carrier (TC 2.A.29) family.</text>
</comment>
<evidence type="ECO:0000256" key="11">
    <source>
        <dbReference type="ARBA" id="ARBA00041879"/>
    </source>
</evidence>
<proteinExistence type="inferred from homology"/>
<comment type="catalytic activity">
    <reaction evidence="12">
        <text>thiamine phosphate(out) + thiamine diphosphate(in) = thiamine phosphate(in) + thiamine diphosphate(out)</text>
        <dbReference type="Rhea" id="RHEA:73383"/>
        <dbReference type="ChEBI" id="CHEBI:37575"/>
        <dbReference type="ChEBI" id="CHEBI:58937"/>
    </reaction>
</comment>
<reference evidence="14" key="1">
    <citation type="submission" date="2022-03" db="EMBL/GenBank/DDBJ databases">
        <authorList>
            <person name="Martin C."/>
        </authorList>
    </citation>
    <scope>NUCLEOTIDE SEQUENCE</scope>
</reference>
<evidence type="ECO:0000256" key="13">
    <source>
        <dbReference type="RuleBase" id="RU000488"/>
    </source>
</evidence>
<dbReference type="FunFam" id="1.50.40.10:FF:000011">
    <property type="entry name" value="Mitochondrial thiamine pyrophosphate carrier 1"/>
    <property type="match status" value="1"/>
</dbReference>
<keyword evidence="5" id="KW-0677">Repeat</keyword>
<evidence type="ECO:0000256" key="4">
    <source>
        <dbReference type="ARBA" id="ARBA00022692"/>
    </source>
</evidence>
<keyword evidence="7" id="KW-0496">Mitochondrion</keyword>
<organism evidence="14 15">
    <name type="scientific">Owenia fusiformis</name>
    <name type="common">Polychaete worm</name>
    <dbReference type="NCBI Taxonomy" id="6347"/>
    <lineage>
        <taxon>Eukaryota</taxon>
        <taxon>Metazoa</taxon>
        <taxon>Spiralia</taxon>
        <taxon>Lophotrochozoa</taxon>
        <taxon>Annelida</taxon>
        <taxon>Polychaeta</taxon>
        <taxon>Sedentaria</taxon>
        <taxon>Canalipalpata</taxon>
        <taxon>Sabellida</taxon>
        <taxon>Oweniida</taxon>
        <taxon>Oweniidae</taxon>
        <taxon>Owenia</taxon>
    </lineage>
</organism>
<name>A0A8J1XR06_OWEFU</name>
<evidence type="ECO:0000313" key="14">
    <source>
        <dbReference type="EMBL" id="CAH1779593.1"/>
    </source>
</evidence>
<evidence type="ECO:0000313" key="15">
    <source>
        <dbReference type="Proteomes" id="UP000749559"/>
    </source>
</evidence>
<comment type="caution">
    <text evidence="14">The sequence shown here is derived from an EMBL/GenBank/DDBJ whole genome shotgun (WGS) entry which is preliminary data.</text>
</comment>
<keyword evidence="15" id="KW-1185">Reference proteome</keyword>
<sequence>MVGYHPLKYELSKFDHALAGGVSGIVTRSLTQPLDVIKIRFQLQTEPIAKTPTSKYKGLRQSFRKIIREEGFWSLWKGHVAVQSFSLIYGPIAFASFEFLTRQAWHYLPQKMSKEYRPVTHFLCGSMSGCIASVACQPFDVIRTRLVAQGEPKIYNGIIHAARCMLAEGTLTFFKGMVPTLVQAAPYAGLQFGFYSLFKNIWNMAEHYAEEHGHHHTRYAGMLESLVCGSAAGIVGKGAVYPLDVVKKRLQIQGFEEARVSFGRVKRYNGLIHCVLCIVKDEGVIGLYKGLGPSLLKAAAVTGLSFFVYEQCCSLIVELKSGSDTD</sequence>
<protein>
    <recommendedName>
        <fullName evidence="10">Mitochondrial thiamine pyrophosphate carrier</fullName>
    </recommendedName>
    <alternativeName>
        <fullName evidence="11">Solute carrier family 25 member 19</fullName>
    </alternativeName>
</protein>
<comment type="function">
    <text evidence="9">Mitochondrial transporter mediating uptake of thiamine diphosphate into mitochondria. It is not clear if the antiporter activity is affected by the membrane potential or by the proton electrochemical gradient.</text>
</comment>
<dbReference type="InterPro" id="IPR023395">
    <property type="entry name" value="MCP_dom_sf"/>
</dbReference>
<dbReference type="GO" id="GO:0090422">
    <property type="term" value="F:thiamine pyrophosphate transmembrane transporter activity"/>
    <property type="evidence" value="ECO:0007669"/>
    <property type="project" value="UniProtKB-ARBA"/>
</dbReference>
<keyword evidence="3 13" id="KW-0813">Transport</keyword>